<dbReference type="InterPro" id="IPR016137">
    <property type="entry name" value="RGS"/>
</dbReference>
<evidence type="ECO:0000259" key="1">
    <source>
        <dbReference type="PROSITE" id="PS50132"/>
    </source>
</evidence>
<dbReference type="Pfam" id="PF00615">
    <property type="entry name" value="RGS"/>
    <property type="match status" value="1"/>
</dbReference>
<feature type="domain" description="RGS" evidence="1">
    <location>
        <begin position="6"/>
        <end position="116"/>
    </location>
</feature>
<accession>A0ABN7RS84</accession>
<dbReference type="InterPro" id="IPR044926">
    <property type="entry name" value="RGS_subdomain_2"/>
</dbReference>
<dbReference type="PROSITE" id="PS50132">
    <property type="entry name" value="RGS"/>
    <property type="match status" value="1"/>
</dbReference>
<dbReference type="PRINTS" id="PR01301">
    <property type="entry name" value="RGSPROTEIN"/>
</dbReference>
<evidence type="ECO:0000313" key="3">
    <source>
        <dbReference type="Proteomes" id="UP001158576"/>
    </source>
</evidence>
<dbReference type="Gene3D" id="1.10.167.10">
    <property type="entry name" value="Regulator of G-protein Signalling 4, domain 2"/>
    <property type="match status" value="1"/>
</dbReference>
<dbReference type="InterPro" id="IPR036305">
    <property type="entry name" value="RGS_sf"/>
</dbReference>
<dbReference type="PANTHER" id="PTHR10845">
    <property type="entry name" value="REGULATOR OF G PROTEIN SIGNALING"/>
    <property type="match status" value="1"/>
</dbReference>
<name>A0ABN7RS84_OIKDI</name>
<dbReference type="SUPFAM" id="SSF48097">
    <property type="entry name" value="Regulator of G-protein signaling, RGS"/>
    <property type="match status" value="1"/>
</dbReference>
<dbReference type="Proteomes" id="UP001158576">
    <property type="component" value="Chromosome PAR"/>
</dbReference>
<gene>
    <name evidence="2" type="ORF">OKIOD_LOCUS2313</name>
</gene>
<dbReference type="PANTHER" id="PTHR10845:SF192">
    <property type="entry name" value="DOUBLE HIT, ISOFORM B"/>
    <property type="match status" value="1"/>
</dbReference>
<proteinExistence type="predicted"/>
<dbReference type="EMBL" id="OU015568">
    <property type="protein sequence ID" value="CAG5084862.1"/>
    <property type="molecule type" value="Genomic_DNA"/>
</dbReference>
<organism evidence="2 3">
    <name type="scientific">Oikopleura dioica</name>
    <name type="common">Tunicate</name>
    <dbReference type="NCBI Taxonomy" id="34765"/>
    <lineage>
        <taxon>Eukaryota</taxon>
        <taxon>Metazoa</taxon>
        <taxon>Chordata</taxon>
        <taxon>Tunicata</taxon>
        <taxon>Appendicularia</taxon>
        <taxon>Copelata</taxon>
        <taxon>Oikopleuridae</taxon>
        <taxon>Oikopleura</taxon>
    </lineage>
</organism>
<evidence type="ECO:0000313" key="2">
    <source>
        <dbReference type="EMBL" id="CAG5084862.1"/>
    </source>
</evidence>
<protein>
    <submittedName>
        <fullName evidence="2">Oidioi.mRNA.OKI2018_I69.PAR.g10755.t1.cds</fullName>
    </submittedName>
</protein>
<sequence>MSWSQNLENLIEDPAGKLAFAAFLQDEFASENLNFLLAAKRFSQQVNFVEQKKSAEDVILRFIGDKSETPVNLSAEIETGIFRSFERGEIKSSLFDAAQDAIRDMLRYDSYPRFLKERTQLNLNFEYLSFLLNFASHEKSTLYNEIFDSSFKNLTSIKQQETVFRILEHRRRSSNSTFCDASIRKKTKRRRSALQLIRNVTKGKESKEKCSKVARSQSLKTETHVYVQLSTGDEFTIEADGHTRTIDALLRLCFSNVPPACSVQWSLSVASIRTDVLSANWLQLSTATLAGAKVFGEVRVNLKVLFESEMIEVRAKPHKILSQVIQHVLQKLQVGLLLDQLKITDDNGKPLQTSQVVAGMAQETALLFSKKTQFLSNNQI</sequence>
<dbReference type="SMART" id="SM00315">
    <property type="entry name" value="RGS"/>
    <property type="match status" value="1"/>
</dbReference>
<reference evidence="2 3" key="1">
    <citation type="submission" date="2021-04" db="EMBL/GenBank/DDBJ databases">
        <authorList>
            <person name="Bliznina A."/>
        </authorList>
    </citation>
    <scope>NUCLEOTIDE SEQUENCE [LARGE SCALE GENOMIC DNA]</scope>
</reference>
<keyword evidence="3" id="KW-1185">Reference proteome</keyword>